<keyword evidence="4 5" id="KW-0274">FAD</keyword>
<dbReference type="NCBIfam" id="TIGR03970">
    <property type="entry name" value="Rv0697"/>
    <property type="match status" value="1"/>
</dbReference>
<protein>
    <submittedName>
        <fullName evidence="8">Putative dehydrogenase (TIGR03970 family)</fullName>
    </submittedName>
</protein>
<comment type="cofactor">
    <cofactor evidence="1 5">
        <name>FAD</name>
        <dbReference type="ChEBI" id="CHEBI:57692"/>
    </cofactor>
</comment>
<comment type="caution">
    <text evidence="8">The sequence shown here is derived from an EMBL/GenBank/DDBJ whole genome shotgun (WGS) entry which is preliminary data.</text>
</comment>
<feature type="binding site" evidence="5">
    <location>
        <position position="221"/>
    </location>
    <ligand>
        <name>FAD</name>
        <dbReference type="ChEBI" id="CHEBI:57692"/>
    </ligand>
</feature>
<gene>
    <name evidence="8" type="ORF">DFR74_105269</name>
</gene>
<dbReference type="Pfam" id="PF05199">
    <property type="entry name" value="GMC_oxred_C"/>
    <property type="match status" value="1"/>
</dbReference>
<dbReference type="Proteomes" id="UP000252586">
    <property type="component" value="Unassembled WGS sequence"/>
</dbReference>
<feature type="domain" description="Glucose-methanol-choline oxidoreductase N-terminal" evidence="7">
    <location>
        <begin position="77"/>
        <end position="100"/>
    </location>
</feature>
<evidence type="ECO:0000256" key="3">
    <source>
        <dbReference type="ARBA" id="ARBA00022630"/>
    </source>
</evidence>
<evidence type="ECO:0000256" key="5">
    <source>
        <dbReference type="PIRSR" id="PIRSR000137-2"/>
    </source>
</evidence>
<dbReference type="Gene3D" id="3.30.410.40">
    <property type="match status" value="1"/>
</dbReference>
<dbReference type="InterPro" id="IPR023978">
    <property type="entry name" value="GMC_oxidoreductase_bact"/>
</dbReference>
<dbReference type="PANTHER" id="PTHR11552:SF147">
    <property type="entry name" value="CHOLINE DEHYDROGENASE, MITOCHONDRIAL"/>
    <property type="match status" value="1"/>
</dbReference>
<evidence type="ECO:0000259" key="7">
    <source>
        <dbReference type="PROSITE" id="PS00623"/>
    </source>
</evidence>
<feature type="binding site" evidence="5">
    <location>
        <begin position="463"/>
        <end position="464"/>
    </location>
    <ligand>
        <name>FAD</name>
        <dbReference type="ChEBI" id="CHEBI:57692"/>
    </ligand>
</feature>
<evidence type="ECO:0000256" key="1">
    <source>
        <dbReference type="ARBA" id="ARBA00001974"/>
    </source>
</evidence>
<dbReference type="PIRSF" id="PIRSF000137">
    <property type="entry name" value="Alcohol_oxidase"/>
    <property type="match status" value="1"/>
</dbReference>
<dbReference type="RefSeq" id="WP_067514411.1">
    <property type="nucleotide sequence ID" value="NZ_CP107943.1"/>
</dbReference>
<feature type="binding site" evidence="5">
    <location>
        <position position="79"/>
    </location>
    <ligand>
        <name>FAD</name>
        <dbReference type="ChEBI" id="CHEBI:57692"/>
    </ligand>
</feature>
<dbReference type="SUPFAM" id="SSF54373">
    <property type="entry name" value="FAD-linked reductases, C-terminal domain"/>
    <property type="match status" value="1"/>
</dbReference>
<dbReference type="SUPFAM" id="SSF51905">
    <property type="entry name" value="FAD/NAD(P)-binding domain"/>
    <property type="match status" value="1"/>
</dbReference>
<comment type="similarity">
    <text evidence="2 6">Belongs to the GMC oxidoreductase family.</text>
</comment>
<evidence type="ECO:0000256" key="6">
    <source>
        <dbReference type="RuleBase" id="RU003968"/>
    </source>
</evidence>
<accession>A0A366DLA3</accession>
<sequence>MVHTLIVGGGTAGCVLAARLSADPAHTVRVLEAGPGVVPPELRDASRMPIGPDSPWLWRYPATLADGPEVTAELVRGRVIGGSSSVNGSYFVRAPAADFAAWTKELGGDESWSFDAVLPAYRALERDADYGAAPGHGADGPIPVCRTADPAPVSRAFAAAARDAGFAELPDLNALPGSGPADGVGPVPCNVADGERVGTATAYLAPVLSRPNLTVDGGILVTRILFRGDRAIGVEYRRGTAASSAWADRIVLCAGAIESAALLLRSGVGPAADLAALGIPVVRDAPVGQWCTDHPEIGVAYRPGPQLPPRATVPLEFALTVGGVEIRPYTVSFAPPEYRMGVALMRPRGSGALRLRVADPDRPPAITQHWLAERDDRETLRAGVSVALDVLARMPGTLPLRADPDTPWLRANLSISQHLSGSCRMGTADDPRAVVDARLGVRGLTGLSVADLSVVPVPLGRGPQASVVMIAERAARYLTP</sequence>
<dbReference type="STRING" id="1210090.GCA_001613185_06846"/>
<dbReference type="InterPro" id="IPR007867">
    <property type="entry name" value="GMC_OxRtase_C"/>
</dbReference>
<dbReference type="PROSITE" id="PS00623">
    <property type="entry name" value="GMC_OXRED_1"/>
    <property type="match status" value="1"/>
</dbReference>
<dbReference type="GO" id="GO:0016614">
    <property type="term" value="F:oxidoreductase activity, acting on CH-OH group of donors"/>
    <property type="evidence" value="ECO:0007669"/>
    <property type="project" value="InterPro"/>
</dbReference>
<evidence type="ECO:0000313" key="8">
    <source>
        <dbReference type="EMBL" id="RBO90863.1"/>
    </source>
</evidence>
<dbReference type="InterPro" id="IPR012132">
    <property type="entry name" value="GMC_OxRdtase"/>
</dbReference>
<dbReference type="InterPro" id="IPR036188">
    <property type="entry name" value="FAD/NAD-bd_sf"/>
</dbReference>
<dbReference type="AlphaFoldDB" id="A0A366DLA3"/>
<keyword evidence="3 6" id="KW-0285">Flavoprotein</keyword>
<dbReference type="Pfam" id="PF00732">
    <property type="entry name" value="GMC_oxred_N"/>
    <property type="match status" value="1"/>
</dbReference>
<proteinExistence type="inferred from homology"/>
<evidence type="ECO:0000256" key="2">
    <source>
        <dbReference type="ARBA" id="ARBA00010790"/>
    </source>
</evidence>
<dbReference type="EMBL" id="QNRE01000005">
    <property type="protein sequence ID" value="RBO90863.1"/>
    <property type="molecule type" value="Genomic_DNA"/>
</dbReference>
<evidence type="ECO:0000256" key="4">
    <source>
        <dbReference type="ARBA" id="ARBA00022827"/>
    </source>
</evidence>
<dbReference type="GO" id="GO:0050660">
    <property type="term" value="F:flavin adenine dinucleotide binding"/>
    <property type="evidence" value="ECO:0007669"/>
    <property type="project" value="InterPro"/>
</dbReference>
<dbReference type="OrthoDB" id="9785276at2"/>
<evidence type="ECO:0000313" key="9">
    <source>
        <dbReference type="Proteomes" id="UP000252586"/>
    </source>
</evidence>
<dbReference type="PANTHER" id="PTHR11552">
    <property type="entry name" value="GLUCOSE-METHANOL-CHOLINE GMC OXIDOREDUCTASE"/>
    <property type="match status" value="1"/>
</dbReference>
<dbReference type="InterPro" id="IPR000172">
    <property type="entry name" value="GMC_OxRdtase_N"/>
</dbReference>
<dbReference type="Gene3D" id="3.50.50.60">
    <property type="entry name" value="FAD/NAD(P)-binding domain"/>
    <property type="match status" value="1"/>
</dbReference>
<name>A0A366DLA3_9NOCA</name>
<organism evidence="8 9">
    <name type="scientific">Nocardia puris</name>
    <dbReference type="NCBI Taxonomy" id="208602"/>
    <lineage>
        <taxon>Bacteria</taxon>
        <taxon>Bacillati</taxon>
        <taxon>Actinomycetota</taxon>
        <taxon>Actinomycetes</taxon>
        <taxon>Mycobacteriales</taxon>
        <taxon>Nocardiaceae</taxon>
        <taxon>Nocardia</taxon>
    </lineage>
</organism>
<reference evidence="8 9" key="1">
    <citation type="submission" date="2018-06" db="EMBL/GenBank/DDBJ databases">
        <title>Genomic Encyclopedia of Type Strains, Phase IV (KMG-IV): sequencing the most valuable type-strain genomes for metagenomic binning, comparative biology and taxonomic classification.</title>
        <authorList>
            <person name="Goeker M."/>
        </authorList>
    </citation>
    <scope>NUCLEOTIDE SEQUENCE [LARGE SCALE GENOMIC DNA]</scope>
    <source>
        <strain evidence="8 9">DSM 44599</strain>
    </source>
</reference>
<keyword evidence="9" id="KW-1185">Reference proteome</keyword>